<dbReference type="KEGG" id="lri:NCTC12151_02104"/>
<dbReference type="Proteomes" id="UP000249005">
    <property type="component" value="Chromosome 1"/>
</dbReference>
<feature type="region of interest" description="Disordered" evidence="1">
    <location>
        <begin position="96"/>
        <end position="125"/>
    </location>
</feature>
<evidence type="ECO:0000313" key="3">
    <source>
        <dbReference type="Proteomes" id="UP000249005"/>
    </source>
</evidence>
<gene>
    <name evidence="2" type="ORF">NCTC12151_02104</name>
</gene>
<evidence type="ECO:0000313" key="2">
    <source>
        <dbReference type="EMBL" id="SQI41487.1"/>
    </source>
</evidence>
<evidence type="ECO:0000256" key="1">
    <source>
        <dbReference type="SAM" id="MobiDB-lite"/>
    </source>
</evidence>
<accession>A0A2X4UNQ3</accession>
<dbReference type="EMBL" id="LS483470">
    <property type="protein sequence ID" value="SQI41487.1"/>
    <property type="molecule type" value="Genomic_DNA"/>
</dbReference>
<reference evidence="2 3" key="1">
    <citation type="submission" date="2018-06" db="EMBL/GenBank/DDBJ databases">
        <authorList>
            <consortium name="Pathogen Informatics"/>
            <person name="Doyle S."/>
        </authorList>
    </citation>
    <scope>NUCLEOTIDE SEQUENCE [LARGE SCALE GENOMIC DNA]</scope>
    <source>
        <strain evidence="2 3">NCTC12151</strain>
    </source>
</reference>
<organism evidence="2 3">
    <name type="scientific">Leminorella richardii</name>
    <dbReference type="NCBI Taxonomy" id="158841"/>
    <lineage>
        <taxon>Bacteria</taxon>
        <taxon>Pseudomonadati</taxon>
        <taxon>Pseudomonadota</taxon>
        <taxon>Gammaproteobacteria</taxon>
        <taxon>Enterobacterales</taxon>
        <taxon>Budviciaceae</taxon>
        <taxon>Leminorella</taxon>
    </lineage>
</organism>
<dbReference type="AlphaFoldDB" id="A0A2X4UNQ3"/>
<sequence>MKLLSCKLGALLQSGNGPLFMDLKTKGYCCDRCGNYIAHDMAATEEEQERETGRTKIKYQAMIARKTEYHWQGTNYSGTRFLCLSCTRAFLSFMRDTSPLSSPPSPAPKTKVRRQKAKTSHTADF</sequence>
<feature type="compositionally biased region" description="Basic residues" evidence="1">
    <location>
        <begin position="110"/>
        <end position="119"/>
    </location>
</feature>
<name>A0A2X4UNQ3_9GAMM</name>
<protein>
    <submittedName>
        <fullName evidence="2">Uncharacterized protein</fullName>
    </submittedName>
</protein>
<proteinExistence type="predicted"/>
<keyword evidence="3" id="KW-1185">Reference proteome</keyword>